<dbReference type="InterPro" id="IPR001763">
    <property type="entry name" value="Rhodanese-like_dom"/>
</dbReference>
<dbReference type="PANTHER" id="PTHR44086:SF10">
    <property type="entry name" value="THIOSULFATE SULFURTRANSFERASE_RHODANESE-LIKE DOMAIN-CONTAINING PROTEIN 3"/>
    <property type="match status" value="1"/>
</dbReference>
<organism evidence="2 3">
    <name type="scientific">Pseudonocardia abyssalis</name>
    <dbReference type="NCBI Taxonomy" id="2792008"/>
    <lineage>
        <taxon>Bacteria</taxon>
        <taxon>Bacillati</taxon>
        <taxon>Actinomycetota</taxon>
        <taxon>Actinomycetes</taxon>
        <taxon>Pseudonocardiales</taxon>
        <taxon>Pseudonocardiaceae</taxon>
        <taxon>Pseudonocardia</taxon>
    </lineage>
</organism>
<comment type="caution">
    <text evidence="2">The sequence shown here is derived from an EMBL/GenBank/DDBJ whole genome shotgun (WGS) entry which is preliminary data.</text>
</comment>
<proteinExistence type="predicted"/>
<feature type="domain" description="Rhodanese" evidence="1">
    <location>
        <begin position="22"/>
        <end position="118"/>
    </location>
</feature>
<name>A0ABS6V268_9PSEU</name>
<keyword evidence="3" id="KW-1185">Reference proteome</keyword>
<reference evidence="2 3" key="1">
    <citation type="submission" date="2020-11" db="EMBL/GenBank/DDBJ databases">
        <title>Pseudonocardia abyssalis sp. nov. and Pseudonocardia oceani sp. nov., description and phylogenomic analysis of two novel actinomycetes isolated from the deep Southern Ocean.</title>
        <authorList>
            <person name="Parra J."/>
        </authorList>
    </citation>
    <scope>NUCLEOTIDE SEQUENCE [LARGE SCALE GENOMIC DNA]</scope>
    <source>
        <strain evidence="2 3">KRD-168</strain>
    </source>
</reference>
<evidence type="ECO:0000313" key="3">
    <source>
        <dbReference type="Proteomes" id="UP000694287"/>
    </source>
</evidence>
<protein>
    <submittedName>
        <fullName evidence="2">Rhodanese-like domain-containing protein</fullName>
    </submittedName>
</protein>
<dbReference type="EMBL" id="JADQDK010000002">
    <property type="protein sequence ID" value="MBW0138604.1"/>
    <property type="molecule type" value="Genomic_DNA"/>
</dbReference>
<dbReference type="Proteomes" id="UP000694287">
    <property type="component" value="Unassembled WGS sequence"/>
</dbReference>
<dbReference type="Pfam" id="PF00581">
    <property type="entry name" value="Rhodanese"/>
    <property type="match status" value="1"/>
</dbReference>
<sequence>MVIAAKAGIENLAAADAAAELEHADALLVDVREPCETVRGVIPGAVLVPRGMLEFRADSATAHHLDGFDPGRRVILYCATGSRSALAACSLQELGYRDVAHLRGGFTAWLHDGRPVAAARPHADGHPSTQDDGAS</sequence>
<accession>A0ABS6V268</accession>
<evidence type="ECO:0000313" key="2">
    <source>
        <dbReference type="EMBL" id="MBW0138604.1"/>
    </source>
</evidence>
<gene>
    <name evidence="2" type="ORF">I4I81_30715</name>
</gene>
<dbReference type="PROSITE" id="PS50206">
    <property type="entry name" value="RHODANESE_3"/>
    <property type="match status" value="1"/>
</dbReference>
<dbReference type="SMART" id="SM00450">
    <property type="entry name" value="RHOD"/>
    <property type="match status" value="1"/>
</dbReference>
<evidence type="ECO:0000259" key="1">
    <source>
        <dbReference type="PROSITE" id="PS50206"/>
    </source>
</evidence>
<dbReference type="PANTHER" id="PTHR44086">
    <property type="entry name" value="THIOSULFATE SULFURTRANSFERASE RDL2, MITOCHONDRIAL-RELATED"/>
    <property type="match status" value="1"/>
</dbReference>